<dbReference type="OrthoDB" id="5234009at2759"/>
<dbReference type="AntiFam" id="ANF00076">
    <property type="entry name" value="Shadow ORF (opposite copA)"/>
</dbReference>
<dbReference type="GeneID" id="70233965"/>
<dbReference type="Proteomes" id="UP000769157">
    <property type="component" value="Unassembled WGS sequence"/>
</dbReference>
<feature type="region of interest" description="Disordered" evidence="1">
    <location>
        <begin position="376"/>
        <end position="406"/>
    </location>
</feature>
<dbReference type="RefSeq" id="XP_046062658.1">
    <property type="nucleotide sequence ID" value="XM_046202822.1"/>
</dbReference>
<reference evidence="3" key="2">
    <citation type="submission" date="2021-01" db="EMBL/GenBank/DDBJ databases">
        <authorList>
            <person name="Schikora-Tamarit M.A."/>
        </authorList>
    </citation>
    <scope>NUCLEOTIDE SEQUENCE</scope>
    <source>
        <strain evidence="3">CBS6075</strain>
    </source>
</reference>
<evidence type="ECO:0000256" key="2">
    <source>
        <dbReference type="SAM" id="Phobius"/>
    </source>
</evidence>
<evidence type="ECO:0000313" key="4">
    <source>
        <dbReference type="Proteomes" id="UP000769157"/>
    </source>
</evidence>
<keyword evidence="2" id="KW-1133">Transmembrane helix</keyword>
<accession>A0A9P8PB55</accession>
<dbReference type="AlphaFoldDB" id="A0A9P8PB55"/>
<keyword evidence="4" id="KW-1185">Reference proteome</keyword>
<keyword evidence="2" id="KW-0472">Membrane</keyword>
<reference evidence="3" key="1">
    <citation type="journal article" date="2021" name="Open Biol.">
        <title>Shared evolutionary footprints suggest mitochondrial oxidative damage underlies multiple complex I losses in fungi.</title>
        <authorList>
            <person name="Schikora-Tamarit M.A."/>
            <person name="Marcet-Houben M."/>
            <person name="Nosek J."/>
            <person name="Gabaldon T."/>
        </authorList>
    </citation>
    <scope>NUCLEOTIDE SEQUENCE</scope>
    <source>
        <strain evidence="3">CBS6075</strain>
    </source>
</reference>
<feature type="region of interest" description="Disordered" evidence="1">
    <location>
        <begin position="504"/>
        <end position="530"/>
    </location>
</feature>
<feature type="transmembrane region" description="Helical" evidence="2">
    <location>
        <begin position="587"/>
        <end position="610"/>
    </location>
</feature>
<comment type="caution">
    <text evidence="3">The sequence shown here is derived from an EMBL/GenBank/DDBJ whole genome shotgun (WGS) entry which is preliminary data.</text>
</comment>
<keyword evidence="2" id="KW-0812">Transmembrane</keyword>
<evidence type="ECO:0000313" key="3">
    <source>
        <dbReference type="EMBL" id="KAH3668244.1"/>
    </source>
</evidence>
<name>A0A9P8PB55_9ASCO</name>
<gene>
    <name evidence="3" type="ORF">OGAPHI_001998</name>
</gene>
<protein>
    <submittedName>
        <fullName evidence="3">Uncharacterized protein</fullName>
    </submittedName>
</protein>
<feature type="compositionally biased region" description="Polar residues" evidence="1">
    <location>
        <begin position="320"/>
        <end position="347"/>
    </location>
</feature>
<evidence type="ECO:0000256" key="1">
    <source>
        <dbReference type="SAM" id="MobiDB-lite"/>
    </source>
</evidence>
<feature type="transmembrane region" description="Helical" evidence="2">
    <location>
        <begin position="616"/>
        <end position="635"/>
    </location>
</feature>
<dbReference type="EMBL" id="JAEUBE010000158">
    <property type="protein sequence ID" value="KAH3668244.1"/>
    <property type="molecule type" value="Genomic_DNA"/>
</dbReference>
<feature type="compositionally biased region" description="Polar residues" evidence="1">
    <location>
        <begin position="519"/>
        <end position="529"/>
    </location>
</feature>
<sequence length="642" mass="70418">MIAERPGARKTISAADLAESEAPSTAIPVSAFLRDGASLTPSPVMATNETISILNKVEQFRTGHVSTTGKTQLVSVEDVSTKTQLSTGLLSNTNGITSKHLDSQTKFSSLVNGLSSVISRWVHTWHDTENFPVTFTSLSGNTQRSETSGSEFGNLVLVVLKNVFWNWVVFLHSLHNEQWGTLDTDDSLTFWGLNVSSNFLGNRVEWLELKHLVLGQSSSGSWVADQRLQESLVNSVKTLLLSGGSKTSGKHQVIRLNTLDSVRLVQGKLVLGQSTGLVGTQDLDTSKRLNSRQFLDNGLFLGQVSSTDSHGGGNDGWKTDWNTNNGDSKSVSQDSNDLVGSVEGSSPDNQQGDNDQNKQGSTDTVQDLSEVTLTTGSLVNQSSSSTDESVVTGSSNDHQSFTSLNSGRRESWVTRSLVNGQRLTGKGGLVDLQEALVRNKLTVGWDNHTVLKLQDVTWNNVSCTNFNRVAVSDNSSRVSQSLFQFVDNRTGLVFLDETNTSVQHKQTTDNTEIDPVLKTSGQDSGSLHNELNRSDEEHTELEHQVLLFLGHLVETELLSSSGDFVRSKTNLRVSSKKLLRNFLERRVSFFLLFFLVVLTSGCSVVGLQIHHQLVDVLIFIFVFLKRNFLLGWFSCRHDGSLI</sequence>
<proteinExistence type="predicted"/>
<organism evidence="3 4">
    <name type="scientific">Ogataea philodendri</name>
    <dbReference type="NCBI Taxonomy" id="1378263"/>
    <lineage>
        <taxon>Eukaryota</taxon>
        <taxon>Fungi</taxon>
        <taxon>Dikarya</taxon>
        <taxon>Ascomycota</taxon>
        <taxon>Saccharomycotina</taxon>
        <taxon>Pichiomycetes</taxon>
        <taxon>Pichiales</taxon>
        <taxon>Pichiaceae</taxon>
        <taxon>Ogataea</taxon>
    </lineage>
</organism>
<feature type="region of interest" description="Disordered" evidence="1">
    <location>
        <begin position="306"/>
        <end position="363"/>
    </location>
</feature>